<name>A0ABQ9HHN4_9NEOP</name>
<protein>
    <submittedName>
        <fullName evidence="1">Uncharacterized protein</fullName>
    </submittedName>
</protein>
<evidence type="ECO:0000313" key="2">
    <source>
        <dbReference type="Proteomes" id="UP001159363"/>
    </source>
</evidence>
<gene>
    <name evidence="1" type="ORF">PR048_015510</name>
</gene>
<evidence type="ECO:0000313" key="1">
    <source>
        <dbReference type="EMBL" id="KAJ8883656.1"/>
    </source>
</evidence>
<accession>A0ABQ9HHN4</accession>
<proteinExistence type="predicted"/>
<dbReference type="EMBL" id="JARBHB010000005">
    <property type="protein sequence ID" value="KAJ8883656.1"/>
    <property type="molecule type" value="Genomic_DNA"/>
</dbReference>
<sequence length="401" mass="45117">MLQRVALHFLAAGFDRLPPKRSGFDSRLGHFRIVVVGNCARGCHWLVGFLGELPFPPPLHSSTTPYSHCFTLIVLKSPMLTAAQTLPTLLSYPHTSEKQVHLGRLLHRINLPVTPDLGIRHWSRHWLQPIRTQGSALATAGQQLVARTLPLPLSGLQKLCCTSTSPTFHSRQHRQAPGCQSTNNHCFQQPQNLRTTGAQRVILTPTTIMAIQTQEDLDLGHVLTCTYGPSLTHSDFVLKFRNVRANADRRERAHPDRLLMTSSGNFSTCLLVSIGARSHIPEYSSRYTAMASIILRREELREVWWFVTTKVLRANEGEIWQIWSSIEMQGWRLESIVKPPISSGFTYVTTCHLLYTPNSMDLLLSLQKQLSLVEGKKNKAGDKMAAWSLATLHEHYIAELS</sequence>
<reference evidence="1 2" key="1">
    <citation type="submission" date="2023-02" db="EMBL/GenBank/DDBJ databases">
        <title>LHISI_Scaffold_Assembly.</title>
        <authorList>
            <person name="Stuart O.P."/>
            <person name="Cleave R."/>
            <person name="Magrath M.J.L."/>
            <person name="Mikheyev A.S."/>
        </authorList>
    </citation>
    <scope>NUCLEOTIDE SEQUENCE [LARGE SCALE GENOMIC DNA]</scope>
    <source>
        <strain evidence="1">Daus_M_001</strain>
        <tissue evidence="1">Leg muscle</tissue>
    </source>
</reference>
<keyword evidence="2" id="KW-1185">Reference proteome</keyword>
<dbReference type="Proteomes" id="UP001159363">
    <property type="component" value="Chromosome 4"/>
</dbReference>
<organism evidence="1 2">
    <name type="scientific">Dryococelus australis</name>
    <dbReference type="NCBI Taxonomy" id="614101"/>
    <lineage>
        <taxon>Eukaryota</taxon>
        <taxon>Metazoa</taxon>
        <taxon>Ecdysozoa</taxon>
        <taxon>Arthropoda</taxon>
        <taxon>Hexapoda</taxon>
        <taxon>Insecta</taxon>
        <taxon>Pterygota</taxon>
        <taxon>Neoptera</taxon>
        <taxon>Polyneoptera</taxon>
        <taxon>Phasmatodea</taxon>
        <taxon>Verophasmatodea</taxon>
        <taxon>Anareolatae</taxon>
        <taxon>Phasmatidae</taxon>
        <taxon>Eurycanthinae</taxon>
        <taxon>Dryococelus</taxon>
    </lineage>
</organism>
<comment type="caution">
    <text evidence="1">The sequence shown here is derived from an EMBL/GenBank/DDBJ whole genome shotgun (WGS) entry which is preliminary data.</text>
</comment>